<keyword evidence="4" id="KW-1185">Reference proteome</keyword>
<name>A0ABQ6LTL1_9RHOB</name>
<sequence>MKVLKCHVGIGQKVEAEALVAKDNFSARYDLDRIKGVFSRPDHALAGQSYDGRILVFDTAKGGVASAWMLHEMKGRGIAPAAILFNRANTILAQGAALADMTMCDRFEDGDVTDLIRTGDRIVVDPEAGEVTILNRD</sequence>
<reference evidence="3 4" key="1">
    <citation type="submission" date="2023-04" db="EMBL/GenBank/DDBJ databases">
        <title>Marinoamorphus aggregata gen. nov., sp. Nov., isolate from tissue of brittle star Ophioplocus japonicus.</title>
        <authorList>
            <person name="Kawano K."/>
            <person name="Sawayama S."/>
            <person name="Nakagawa S."/>
        </authorList>
    </citation>
    <scope>NUCLEOTIDE SEQUENCE [LARGE SCALE GENOMIC DNA]</scope>
    <source>
        <strain evidence="3 4">NKW23</strain>
    </source>
</reference>
<dbReference type="Pfam" id="PF01989">
    <property type="entry name" value="AcnX_swivel_put"/>
    <property type="match status" value="1"/>
</dbReference>
<accession>A0ABQ6LTL1</accession>
<dbReference type="Gene3D" id="3.50.30.10">
    <property type="entry name" value="Phosphohistidine domain"/>
    <property type="match status" value="1"/>
</dbReference>
<evidence type="ECO:0000313" key="4">
    <source>
        <dbReference type="Proteomes" id="UP001239909"/>
    </source>
</evidence>
<evidence type="ECO:0000313" key="3">
    <source>
        <dbReference type="EMBL" id="GMG85430.1"/>
    </source>
</evidence>
<dbReference type="InterPro" id="IPR002840">
    <property type="entry name" value="PMDh-S-like_dom"/>
</dbReference>
<dbReference type="EMBL" id="BSYI01000065">
    <property type="protein sequence ID" value="GMG85430.1"/>
    <property type="molecule type" value="Genomic_DNA"/>
</dbReference>
<evidence type="ECO:0000259" key="2">
    <source>
        <dbReference type="Pfam" id="PF01989"/>
    </source>
</evidence>
<gene>
    <name evidence="3" type="ORF">LNKW23_46500</name>
</gene>
<evidence type="ECO:0000256" key="1">
    <source>
        <dbReference type="ARBA" id="ARBA00023239"/>
    </source>
</evidence>
<dbReference type="PIRSF" id="PIRSF004966">
    <property type="entry name" value="UCP004966"/>
    <property type="match status" value="1"/>
</dbReference>
<dbReference type="Proteomes" id="UP001239909">
    <property type="component" value="Unassembled WGS sequence"/>
</dbReference>
<organism evidence="3 4">
    <name type="scientific">Paralimibaculum aggregatum</name>
    <dbReference type="NCBI Taxonomy" id="3036245"/>
    <lineage>
        <taxon>Bacteria</taxon>
        <taxon>Pseudomonadati</taxon>
        <taxon>Pseudomonadota</taxon>
        <taxon>Alphaproteobacteria</taxon>
        <taxon>Rhodobacterales</taxon>
        <taxon>Paracoccaceae</taxon>
        <taxon>Paralimibaculum</taxon>
    </lineage>
</organism>
<keyword evidence="1" id="KW-0456">Lyase</keyword>
<comment type="caution">
    <text evidence="3">The sequence shown here is derived from an EMBL/GenBank/DDBJ whole genome shotgun (WGS) entry which is preliminary data.</text>
</comment>
<protein>
    <submittedName>
        <fullName evidence="3">DUF126 domain-containing protein</fullName>
    </submittedName>
</protein>
<feature type="domain" description="Phosphomevalonate dehydratase small subunit-like" evidence="2">
    <location>
        <begin position="25"/>
        <end position="103"/>
    </location>
</feature>
<dbReference type="SUPFAM" id="SSF52016">
    <property type="entry name" value="LeuD/IlvD-like"/>
    <property type="match status" value="1"/>
</dbReference>
<dbReference type="RefSeq" id="WP_285674782.1">
    <property type="nucleotide sequence ID" value="NZ_BSYI01000065.1"/>
</dbReference>
<proteinExistence type="predicted"/>
<dbReference type="InterPro" id="IPR012016">
    <property type="entry name" value="PMDh-S-like"/>
</dbReference>